<dbReference type="HOGENOM" id="CLU_189352_0_0_1"/>
<proteinExistence type="predicted"/>
<dbReference type="SUPFAM" id="SSF81383">
    <property type="entry name" value="F-box domain"/>
    <property type="match status" value="1"/>
</dbReference>
<accession>A0A0C9U9B8</accession>
<dbReference type="CDD" id="cd09917">
    <property type="entry name" value="F-box_SF"/>
    <property type="match status" value="1"/>
</dbReference>
<dbReference type="EMBL" id="KN837404">
    <property type="protein sequence ID" value="KIJ25662.1"/>
    <property type="molecule type" value="Genomic_DNA"/>
</dbReference>
<keyword evidence="3" id="KW-1185">Reference proteome</keyword>
<evidence type="ECO:0000313" key="3">
    <source>
        <dbReference type="Proteomes" id="UP000054279"/>
    </source>
</evidence>
<dbReference type="InterPro" id="IPR036047">
    <property type="entry name" value="F-box-like_dom_sf"/>
</dbReference>
<evidence type="ECO:0000259" key="1">
    <source>
        <dbReference type="Pfam" id="PF00646"/>
    </source>
</evidence>
<sequence>LPNELINKILEETDSPKDLLALAMSSKAWCNLVIPNHLEARVVRAESRKRVIWKFFADHPRLASHIRTI</sequence>
<feature type="non-terminal residue" evidence="2">
    <location>
        <position position="1"/>
    </location>
</feature>
<dbReference type="InterPro" id="IPR001810">
    <property type="entry name" value="F-box_dom"/>
</dbReference>
<feature type="non-terminal residue" evidence="2">
    <location>
        <position position="69"/>
    </location>
</feature>
<feature type="domain" description="F-box" evidence="1">
    <location>
        <begin position="1"/>
        <end position="33"/>
    </location>
</feature>
<dbReference type="OrthoDB" id="3249214at2759"/>
<reference evidence="2 3" key="1">
    <citation type="submission" date="2014-06" db="EMBL/GenBank/DDBJ databases">
        <title>Evolutionary Origins and Diversification of the Mycorrhizal Mutualists.</title>
        <authorList>
            <consortium name="DOE Joint Genome Institute"/>
            <consortium name="Mycorrhizal Genomics Consortium"/>
            <person name="Kohler A."/>
            <person name="Kuo A."/>
            <person name="Nagy L.G."/>
            <person name="Floudas D."/>
            <person name="Copeland A."/>
            <person name="Barry K.W."/>
            <person name="Cichocki N."/>
            <person name="Veneault-Fourrey C."/>
            <person name="LaButti K."/>
            <person name="Lindquist E.A."/>
            <person name="Lipzen A."/>
            <person name="Lundell T."/>
            <person name="Morin E."/>
            <person name="Murat C."/>
            <person name="Riley R."/>
            <person name="Ohm R."/>
            <person name="Sun H."/>
            <person name="Tunlid A."/>
            <person name="Henrissat B."/>
            <person name="Grigoriev I.V."/>
            <person name="Hibbett D.S."/>
            <person name="Martin F."/>
        </authorList>
    </citation>
    <scope>NUCLEOTIDE SEQUENCE [LARGE SCALE GENOMIC DNA]</scope>
    <source>
        <strain evidence="2 3">SS14</strain>
    </source>
</reference>
<gene>
    <name evidence="2" type="ORF">M422DRAFT_98641</name>
</gene>
<protein>
    <recommendedName>
        <fullName evidence="1">F-box domain-containing protein</fullName>
    </recommendedName>
</protein>
<dbReference type="Proteomes" id="UP000054279">
    <property type="component" value="Unassembled WGS sequence"/>
</dbReference>
<dbReference type="Pfam" id="PF00646">
    <property type="entry name" value="F-box"/>
    <property type="match status" value="1"/>
</dbReference>
<dbReference type="AlphaFoldDB" id="A0A0C9U9B8"/>
<evidence type="ECO:0000313" key="2">
    <source>
        <dbReference type="EMBL" id="KIJ25662.1"/>
    </source>
</evidence>
<name>A0A0C9U9B8_SPHS4</name>
<organism evidence="2 3">
    <name type="scientific">Sphaerobolus stellatus (strain SS14)</name>
    <dbReference type="NCBI Taxonomy" id="990650"/>
    <lineage>
        <taxon>Eukaryota</taxon>
        <taxon>Fungi</taxon>
        <taxon>Dikarya</taxon>
        <taxon>Basidiomycota</taxon>
        <taxon>Agaricomycotina</taxon>
        <taxon>Agaricomycetes</taxon>
        <taxon>Phallomycetidae</taxon>
        <taxon>Geastrales</taxon>
        <taxon>Sphaerobolaceae</taxon>
        <taxon>Sphaerobolus</taxon>
    </lineage>
</organism>